<feature type="transmembrane region" description="Helical" evidence="6">
    <location>
        <begin position="433"/>
        <end position="454"/>
    </location>
</feature>
<feature type="transmembrane region" description="Helical" evidence="6">
    <location>
        <begin position="403"/>
        <end position="427"/>
    </location>
</feature>
<feature type="region of interest" description="Disordered" evidence="5">
    <location>
        <begin position="1"/>
        <end position="40"/>
    </location>
</feature>
<evidence type="ECO:0000259" key="7">
    <source>
        <dbReference type="PROSITE" id="PS50850"/>
    </source>
</evidence>
<feature type="transmembrane region" description="Helical" evidence="6">
    <location>
        <begin position="197"/>
        <end position="216"/>
    </location>
</feature>
<keyword evidence="9" id="KW-1185">Reference proteome</keyword>
<keyword evidence="3 6" id="KW-1133">Transmembrane helix</keyword>
<feature type="transmembrane region" description="Helical" evidence="6">
    <location>
        <begin position="265"/>
        <end position="287"/>
    </location>
</feature>
<reference evidence="8" key="1">
    <citation type="submission" date="2021-10" db="EMBL/GenBank/DDBJ databases">
        <title>De novo Genome Assembly of Clathrus columnatus (Basidiomycota, Fungi) Using Illumina and Nanopore Sequence Data.</title>
        <authorList>
            <person name="Ogiso-Tanaka E."/>
            <person name="Itagaki H."/>
            <person name="Hosoya T."/>
            <person name="Hosaka K."/>
        </authorList>
    </citation>
    <scope>NUCLEOTIDE SEQUENCE</scope>
    <source>
        <strain evidence="8">MO-923</strain>
    </source>
</reference>
<feature type="domain" description="Major facilitator superfamily (MFS) profile" evidence="7">
    <location>
        <begin position="51"/>
        <end position="562"/>
    </location>
</feature>
<feature type="transmembrane region" description="Helical" evidence="6">
    <location>
        <begin position="293"/>
        <end position="317"/>
    </location>
</feature>
<name>A0AAV5AC57_9AGAM</name>
<keyword evidence="4 6" id="KW-0472">Membrane</keyword>
<comment type="subcellular location">
    <subcellularLocation>
        <location evidence="1">Membrane</location>
        <topology evidence="1">Multi-pass membrane protein</topology>
    </subcellularLocation>
</comment>
<proteinExistence type="predicted"/>
<dbReference type="InterPro" id="IPR036259">
    <property type="entry name" value="MFS_trans_sf"/>
</dbReference>
<feature type="transmembrane region" description="Helical" evidence="6">
    <location>
        <begin position="161"/>
        <end position="185"/>
    </location>
</feature>
<dbReference type="EMBL" id="BPWL01000005">
    <property type="protein sequence ID" value="GJJ10071.1"/>
    <property type="molecule type" value="Genomic_DNA"/>
</dbReference>
<dbReference type="InterPro" id="IPR020846">
    <property type="entry name" value="MFS_dom"/>
</dbReference>
<dbReference type="PANTHER" id="PTHR23501:SF84">
    <property type="entry name" value="VACUOLAR MEMBRANE AMINO ACID UPTAKE TRANSPORTER FNX2"/>
    <property type="match status" value="1"/>
</dbReference>
<feature type="transmembrane region" description="Helical" evidence="6">
    <location>
        <begin position="537"/>
        <end position="557"/>
    </location>
</feature>
<evidence type="ECO:0000256" key="5">
    <source>
        <dbReference type="SAM" id="MobiDB-lite"/>
    </source>
</evidence>
<keyword evidence="2 6" id="KW-0812">Transmembrane</keyword>
<comment type="caution">
    <text evidence="8">The sequence shown here is derived from an EMBL/GenBank/DDBJ whole genome shotgun (WGS) entry which is preliminary data.</text>
</comment>
<feature type="transmembrane region" description="Helical" evidence="6">
    <location>
        <begin position="136"/>
        <end position="155"/>
    </location>
</feature>
<dbReference type="GO" id="GO:0000329">
    <property type="term" value="C:fungal-type vacuole membrane"/>
    <property type="evidence" value="ECO:0007669"/>
    <property type="project" value="TreeGrafter"/>
</dbReference>
<evidence type="ECO:0000313" key="9">
    <source>
        <dbReference type="Proteomes" id="UP001050691"/>
    </source>
</evidence>
<dbReference type="Pfam" id="PF07690">
    <property type="entry name" value="MFS_1"/>
    <property type="match status" value="1"/>
</dbReference>
<dbReference type="SUPFAM" id="SSF103473">
    <property type="entry name" value="MFS general substrate transporter"/>
    <property type="match status" value="1"/>
</dbReference>
<dbReference type="GO" id="GO:0015174">
    <property type="term" value="F:basic amino acid transmembrane transporter activity"/>
    <property type="evidence" value="ECO:0007669"/>
    <property type="project" value="TreeGrafter"/>
</dbReference>
<feature type="transmembrane region" description="Helical" evidence="6">
    <location>
        <begin position="375"/>
        <end position="396"/>
    </location>
</feature>
<organism evidence="8 9">
    <name type="scientific">Clathrus columnatus</name>
    <dbReference type="NCBI Taxonomy" id="1419009"/>
    <lineage>
        <taxon>Eukaryota</taxon>
        <taxon>Fungi</taxon>
        <taxon>Dikarya</taxon>
        <taxon>Basidiomycota</taxon>
        <taxon>Agaricomycotina</taxon>
        <taxon>Agaricomycetes</taxon>
        <taxon>Phallomycetidae</taxon>
        <taxon>Phallales</taxon>
        <taxon>Clathraceae</taxon>
        <taxon>Clathrus</taxon>
    </lineage>
</organism>
<sequence length="567" mass="61094">MSTNSNETTPLLGNHVERTNDSSYTGLETGGHDGGSFDERHERDVPIEQNELLPVGMGVFLAAMDGTIVTSSYAAIGNDLKQLQSSSWLATGYLMTLTSVHRAFLEQLGFNRPQAVIRKTKRYLWISLLVKSRKSCLLFAHVIFGLGCLGCGLARSMPELIAARIFTGIGGGGLTTVVSILVSDFVPLRQRGTWQGVLNIIFSAGSSSGAPLGGIFADKLSWRWSFLFQVPITIMGFFAIVFALKTKQDNGVSQNTKTETLGEKLRRIDFLGAIALVSAVFSLLFGLDTGSNISWTVPLCYISLISSLVLTIAFGFIEATPSLAKEPLAPKRITSNISLIGSYLTNLSIIGVGFGSVFQFALYVQAVKGKSASNVGVYLIPPILAGVSGSLMSGIVMQKTGKYRLLTITSMFFLIIACLSIDTIIYFNPEWGLAALLSCISITTTLVALIANVPPEDQAIATAVSYLFRSLGGVIGISVGSAVAQQTLRAFLERRLEGENYDIEKIIREVRESLTYIDTYDPVLRDIVKSSYGQASLSAFGMITGLAVLGFIASMLIKEKSLDTTPK</sequence>
<dbReference type="Gene3D" id="1.20.1250.20">
    <property type="entry name" value="MFS general substrate transporter like domains"/>
    <property type="match status" value="2"/>
</dbReference>
<evidence type="ECO:0000256" key="6">
    <source>
        <dbReference type="SAM" id="Phobius"/>
    </source>
</evidence>
<dbReference type="AlphaFoldDB" id="A0AAV5AC57"/>
<gene>
    <name evidence="8" type="ORF">Clacol_004297</name>
</gene>
<evidence type="ECO:0000256" key="4">
    <source>
        <dbReference type="ARBA" id="ARBA00023136"/>
    </source>
</evidence>
<feature type="compositionally biased region" description="Polar residues" evidence="5">
    <location>
        <begin position="1"/>
        <end position="11"/>
    </location>
</feature>
<protein>
    <recommendedName>
        <fullName evidence="7">Major facilitator superfamily (MFS) profile domain-containing protein</fullName>
    </recommendedName>
</protein>
<evidence type="ECO:0000313" key="8">
    <source>
        <dbReference type="EMBL" id="GJJ10071.1"/>
    </source>
</evidence>
<dbReference type="InterPro" id="IPR011701">
    <property type="entry name" value="MFS"/>
</dbReference>
<dbReference type="PROSITE" id="PS50850">
    <property type="entry name" value="MFS"/>
    <property type="match status" value="1"/>
</dbReference>
<feature type="transmembrane region" description="Helical" evidence="6">
    <location>
        <begin position="466"/>
        <end position="484"/>
    </location>
</feature>
<dbReference type="PANTHER" id="PTHR23501">
    <property type="entry name" value="MAJOR FACILITATOR SUPERFAMILY"/>
    <property type="match status" value="1"/>
</dbReference>
<evidence type="ECO:0000256" key="3">
    <source>
        <dbReference type="ARBA" id="ARBA00022989"/>
    </source>
</evidence>
<accession>A0AAV5AC57</accession>
<dbReference type="Proteomes" id="UP001050691">
    <property type="component" value="Unassembled WGS sequence"/>
</dbReference>
<evidence type="ECO:0000256" key="2">
    <source>
        <dbReference type="ARBA" id="ARBA00022692"/>
    </source>
</evidence>
<evidence type="ECO:0000256" key="1">
    <source>
        <dbReference type="ARBA" id="ARBA00004141"/>
    </source>
</evidence>
<feature type="transmembrane region" description="Helical" evidence="6">
    <location>
        <begin position="222"/>
        <end position="244"/>
    </location>
</feature>
<feature type="transmembrane region" description="Helical" evidence="6">
    <location>
        <begin position="337"/>
        <end position="363"/>
    </location>
</feature>